<feature type="compositionally biased region" description="Gly residues" evidence="1">
    <location>
        <begin position="179"/>
        <end position="190"/>
    </location>
</feature>
<reference evidence="4" key="1">
    <citation type="journal article" date="2019" name="Int. J. Syst. Evol. Microbiol.">
        <title>The Global Catalogue of Microorganisms (GCM) 10K type strain sequencing project: providing services to taxonomists for standard genome sequencing and annotation.</title>
        <authorList>
            <consortium name="The Broad Institute Genomics Platform"/>
            <consortium name="The Broad Institute Genome Sequencing Center for Infectious Disease"/>
            <person name="Wu L."/>
            <person name="Ma J."/>
        </authorList>
    </citation>
    <scope>NUCLEOTIDE SEQUENCE [LARGE SCALE GENOMIC DNA]</scope>
    <source>
        <strain evidence="4">JCM 17190</strain>
    </source>
</reference>
<feature type="compositionally biased region" description="Polar residues" evidence="1">
    <location>
        <begin position="139"/>
        <end position="165"/>
    </location>
</feature>
<dbReference type="RefSeq" id="WP_344845457.1">
    <property type="nucleotide sequence ID" value="NZ_BAABDF010000006.1"/>
</dbReference>
<feature type="chain" id="PRO_5046571950" evidence="2">
    <location>
        <begin position="22"/>
        <end position="190"/>
    </location>
</feature>
<protein>
    <submittedName>
        <fullName evidence="3">DUF1190 domain-containing protein</fullName>
    </submittedName>
</protein>
<organism evidence="3 4">
    <name type="scientific">Celeribacter arenosi</name>
    <dbReference type="NCBI Taxonomy" id="792649"/>
    <lineage>
        <taxon>Bacteria</taxon>
        <taxon>Pseudomonadati</taxon>
        <taxon>Pseudomonadota</taxon>
        <taxon>Alphaproteobacteria</taxon>
        <taxon>Rhodobacterales</taxon>
        <taxon>Roseobacteraceae</taxon>
        <taxon>Celeribacter</taxon>
    </lineage>
</organism>
<feature type="signal peptide" evidence="2">
    <location>
        <begin position="1"/>
        <end position="21"/>
    </location>
</feature>
<evidence type="ECO:0000256" key="2">
    <source>
        <dbReference type="SAM" id="SignalP"/>
    </source>
</evidence>
<dbReference type="InterPro" id="IPR009576">
    <property type="entry name" value="Biofilm_formation_YgiB"/>
</dbReference>
<accession>A0ABP7K3J4</accession>
<comment type="caution">
    <text evidence="3">The sequence shown here is derived from an EMBL/GenBank/DDBJ whole genome shotgun (WGS) entry which is preliminary data.</text>
</comment>
<sequence>MTKRSNRVAIAILGAAAFTLAGCREEQVDAQAFPDLKSCNDAVTETGVFSAQDCAMAFEEAETLHIEAAPRYESLAVCEEQHGEGACGAEASEMQGGSGGIFMPLMAGYLIGNMMRGTAGMAASQPLYKTPDGKFTNAKGTSSFSSNRGAAKLGTSQFTRPTSTVGKAPMNRATAASRGGFGASRTGFGG</sequence>
<gene>
    <name evidence="3" type="ORF">GCM10022404_13580</name>
</gene>
<dbReference type="Proteomes" id="UP001399917">
    <property type="component" value="Unassembled WGS sequence"/>
</dbReference>
<dbReference type="PROSITE" id="PS51257">
    <property type="entry name" value="PROKAR_LIPOPROTEIN"/>
    <property type="match status" value="1"/>
</dbReference>
<proteinExistence type="predicted"/>
<evidence type="ECO:0000256" key="1">
    <source>
        <dbReference type="SAM" id="MobiDB-lite"/>
    </source>
</evidence>
<evidence type="ECO:0000313" key="4">
    <source>
        <dbReference type="Proteomes" id="UP001399917"/>
    </source>
</evidence>
<dbReference type="EMBL" id="BAABDF010000006">
    <property type="protein sequence ID" value="GAA3864540.1"/>
    <property type="molecule type" value="Genomic_DNA"/>
</dbReference>
<name>A0ABP7K3J4_9RHOB</name>
<evidence type="ECO:0000313" key="3">
    <source>
        <dbReference type="EMBL" id="GAA3864540.1"/>
    </source>
</evidence>
<feature type="region of interest" description="Disordered" evidence="1">
    <location>
        <begin position="139"/>
        <end position="190"/>
    </location>
</feature>
<keyword evidence="4" id="KW-1185">Reference proteome</keyword>
<dbReference type="Pfam" id="PF06693">
    <property type="entry name" value="DUF1190"/>
    <property type="match status" value="1"/>
</dbReference>
<keyword evidence="2" id="KW-0732">Signal</keyword>